<evidence type="ECO:0000313" key="9">
    <source>
        <dbReference type="Proteomes" id="UP000017980"/>
    </source>
</evidence>
<dbReference type="EMBL" id="CBBD010000041">
    <property type="protein sequence ID" value="CDA10506.1"/>
    <property type="molecule type" value="Genomic_DNA"/>
</dbReference>
<dbReference type="PROSITE" id="PS51379">
    <property type="entry name" value="4FE4S_FER_2"/>
    <property type="match status" value="1"/>
</dbReference>
<dbReference type="Gene3D" id="3.30.70.20">
    <property type="match status" value="1"/>
</dbReference>
<evidence type="ECO:0000256" key="2">
    <source>
        <dbReference type="ARBA" id="ARBA00022723"/>
    </source>
</evidence>
<organism evidence="8 9">
    <name type="scientific">Intestinibacter bartlettii CAG:1329</name>
    <dbReference type="NCBI Taxonomy" id="1263063"/>
    <lineage>
        <taxon>Bacteria</taxon>
        <taxon>Bacillati</taxon>
        <taxon>Bacillota</taxon>
        <taxon>Clostridia</taxon>
        <taxon>Peptostreptococcales</taxon>
        <taxon>Peptostreptococcaceae</taxon>
        <taxon>Intestinibacter</taxon>
    </lineage>
</organism>
<dbReference type="GO" id="GO:0051536">
    <property type="term" value="F:iron-sulfur cluster binding"/>
    <property type="evidence" value="ECO:0007669"/>
    <property type="project" value="UniProtKB-KW"/>
</dbReference>
<dbReference type="RefSeq" id="WP_022071795.1">
    <property type="nucleotide sequence ID" value="NZ_HF999327.1"/>
</dbReference>
<comment type="function">
    <text evidence="6">Ferredoxins are iron-sulfur proteins that transfer electrons in a wide variety of metabolic reactions.</text>
</comment>
<feature type="domain" description="4Fe-4S ferredoxin-type" evidence="7">
    <location>
        <begin position="1"/>
        <end position="29"/>
    </location>
</feature>
<keyword evidence="3 6" id="KW-0249">Electron transport</keyword>
<dbReference type="SUPFAM" id="SSF54862">
    <property type="entry name" value="4Fe-4S ferredoxins"/>
    <property type="match status" value="1"/>
</dbReference>
<evidence type="ECO:0000256" key="1">
    <source>
        <dbReference type="ARBA" id="ARBA00022448"/>
    </source>
</evidence>
<dbReference type="Pfam" id="PF13370">
    <property type="entry name" value="Fer4_13"/>
    <property type="match status" value="1"/>
</dbReference>
<name>R5XP08_9FIRM</name>
<evidence type="ECO:0000256" key="4">
    <source>
        <dbReference type="ARBA" id="ARBA00023004"/>
    </source>
</evidence>
<gene>
    <name evidence="8" type="ORF">BN488_01545</name>
</gene>
<evidence type="ECO:0000259" key="7">
    <source>
        <dbReference type="PROSITE" id="PS51379"/>
    </source>
</evidence>
<dbReference type="InterPro" id="IPR051269">
    <property type="entry name" value="Fe-S_cluster_ET"/>
</dbReference>
<keyword evidence="5 6" id="KW-0411">Iron-sulfur</keyword>
<keyword evidence="1 6" id="KW-0813">Transport</keyword>
<evidence type="ECO:0000256" key="6">
    <source>
        <dbReference type="RuleBase" id="RU368020"/>
    </source>
</evidence>
<protein>
    <recommendedName>
        <fullName evidence="6">Ferredoxin</fullName>
    </recommendedName>
</protein>
<accession>R5XP08</accession>
<dbReference type="InterPro" id="IPR017896">
    <property type="entry name" value="4Fe4S_Fe-S-bd"/>
</dbReference>
<dbReference type="PROSITE" id="PS00198">
    <property type="entry name" value="4FE4S_FER_1"/>
    <property type="match status" value="1"/>
</dbReference>
<comment type="caution">
    <text evidence="8">The sequence shown here is derived from an EMBL/GenBank/DDBJ whole genome shotgun (WGS) entry which is preliminary data.</text>
</comment>
<dbReference type="PANTHER" id="PTHR36923">
    <property type="entry name" value="FERREDOXIN"/>
    <property type="match status" value="1"/>
</dbReference>
<proteinExistence type="predicted"/>
<sequence>MRAFVDRDSCIGCEACVGICPEVFSMDDEGISVAIDGEIAADLLESAEEAMECCPVSAITVE</sequence>
<dbReference type="InterPro" id="IPR001080">
    <property type="entry name" value="3Fe4S_ferredoxin"/>
</dbReference>
<dbReference type="PRINTS" id="PR00352">
    <property type="entry name" value="3FE4SFRDOXIN"/>
</dbReference>
<dbReference type="InterPro" id="IPR017900">
    <property type="entry name" value="4Fe4S_Fe_S_CS"/>
</dbReference>
<dbReference type="AlphaFoldDB" id="R5XP08"/>
<dbReference type="PANTHER" id="PTHR36923:SF3">
    <property type="entry name" value="FERREDOXIN"/>
    <property type="match status" value="1"/>
</dbReference>
<evidence type="ECO:0000256" key="5">
    <source>
        <dbReference type="ARBA" id="ARBA00023014"/>
    </source>
</evidence>
<reference evidence="8" key="1">
    <citation type="submission" date="2012-11" db="EMBL/GenBank/DDBJ databases">
        <title>Dependencies among metagenomic species, viruses, plasmids and units of genetic variation.</title>
        <authorList>
            <person name="Nielsen H.B."/>
            <person name="Almeida M."/>
            <person name="Juncker A.S."/>
            <person name="Rasmussen S."/>
            <person name="Li J."/>
            <person name="Sunagawa S."/>
            <person name="Plichta D."/>
            <person name="Gautier L."/>
            <person name="Le Chatelier E."/>
            <person name="Peletier E."/>
            <person name="Bonde I."/>
            <person name="Nielsen T."/>
            <person name="Manichanh C."/>
            <person name="Arumugam M."/>
            <person name="Batto J."/>
            <person name="Santos M.B.Q.D."/>
            <person name="Blom N."/>
            <person name="Borruel N."/>
            <person name="Burgdorf K.S."/>
            <person name="Boumezbeur F."/>
            <person name="Casellas F."/>
            <person name="Dore J."/>
            <person name="Guarner F."/>
            <person name="Hansen T."/>
            <person name="Hildebrand F."/>
            <person name="Kaas R.S."/>
            <person name="Kennedy S."/>
            <person name="Kristiansen K."/>
            <person name="Kultima J.R."/>
            <person name="Leonard P."/>
            <person name="Levenez F."/>
            <person name="Lund O."/>
            <person name="Moumen B."/>
            <person name="Le Paslier D."/>
            <person name="Pons N."/>
            <person name="Pedersen O."/>
            <person name="Prifti E."/>
            <person name="Qin J."/>
            <person name="Raes J."/>
            <person name="Tap J."/>
            <person name="Tims S."/>
            <person name="Ussery D.W."/>
            <person name="Yamada T."/>
            <person name="MetaHit consortium"/>
            <person name="Renault P."/>
            <person name="Sicheritz-Ponten T."/>
            <person name="Bork P."/>
            <person name="Wang J."/>
            <person name="Brunak S."/>
            <person name="Ehrlich S.D."/>
        </authorList>
    </citation>
    <scope>NUCLEOTIDE SEQUENCE [LARGE SCALE GENOMIC DNA]</scope>
</reference>
<dbReference type="GO" id="GO:0005506">
    <property type="term" value="F:iron ion binding"/>
    <property type="evidence" value="ECO:0007669"/>
    <property type="project" value="UniProtKB-UniRule"/>
</dbReference>
<dbReference type="Proteomes" id="UP000017980">
    <property type="component" value="Unassembled WGS sequence"/>
</dbReference>
<keyword evidence="4 6" id="KW-0408">Iron</keyword>
<evidence type="ECO:0000256" key="3">
    <source>
        <dbReference type="ARBA" id="ARBA00022982"/>
    </source>
</evidence>
<evidence type="ECO:0000313" key="8">
    <source>
        <dbReference type="EMBL" id="CDA10506.1"/>
    </source>
</evidence>
<dbReference type="GO" id="GO:0009055">
    <property type="term" value="F:electron transfer activity"/>
    <property type="evidence" value="ECO:0007669"/>
    <property type="project" value="UniProtKB-UniRule"/>
</dbReference>
<keyword evidence="2 6" id="KW-0479">Metal-binding</keyword>